<feature type="transmembrane region" description="Helical" evidence="7">
    <location>
        <begin position="12"/>
        <end position="31"/>
    </location>
</feature>
<dbReference type="EMBL" id="CP035945">
    <property type="protein sequence ID" value="QBE99967.1"/>
    <property type="molecule type" value="Genomic_DNA"/>
</dbReference>
<reference evidence="9 10" key="1">
    <citation type="submission" date="2019-01" db="EMBL/GenBank/DDBJ databases">
        <title>PMF-metabolizing Aryl O-demethylase.</title>
        <authorList>
            <person name="Kim M."/>
        </authorList>
    </citation>
    <scope>NUCLEOTIDE SEQUENCE [LARGE SCALE GENOMIC DNA]</scope>
    <source>
        <strain evidence="9 10">PMF1</strain>
    </source>
</reference>
<gene>
    <name evidence="9" type="primary">araQ_57</name>
    <name evidence="9" type="ORF">PMF13cell1_05561</name>
</gene>
<dbReference type="CDD" id="cd06261">
    <property type="entry name" value="TM_PBP2"/>
    <property type="match status" value="1"/>
</dbReference>
<keyword evidence="6 7" id="KW-0472">Membrane</keyword>
<evidence type="ECO:0000256" key="1">
    <source>
        <dbReference type="ARBA" id="ARBA00004651"/>
    </source>
</evidence>
<dbReference type="AlphaFoldDB" id="A0A4P6M8Q9"/>
<keyword evidence="4 7" id="KW-0812">Transmembrane</keyword>
<dbReference type="InterPro" id="IPR035906">
    <property type="entry name" value="MetI-like_sf"/>
</dbReference>
<evidence type="ECO:0000256" key="7">
    <source>
        <dbReference type="RuleBase" id="RU363032"/>
    </source>
</evidence>
<evidence type="ECO:0000313" key="9">
    <source>
        <dbReference type="EMBL" id="QBE99967.1"/>
    </source>
</evidence>
<keyword evidence="5 7" id="KW-1133">Transmembrane helix</keyword>
<dbReference type="PANTHER" id="PTHR43744:SF8">
    <property type="entry name" value="SN-GLYCEROL-3-PHOSPHATE TRANSPORT SYSTEM PERMEASE PROTEIN UGPE"/>
    <property type="match status" value="1"/>
</dbReference>
<sequence>MKKSKKQTVTNVILFGVLMIGAVAAMFPFYWMVSSALKPSNAIAKYPPDFIPKNITLEHFKYVFRTMNVPRAFINSVIVSVITVVLNAWLSGMVAYALTKLKFPGQKLLRGVVMAFMMVPFQLMIVPLFLLVTKMNLLGTYTAMILPSAVSSFSIFLLCSSMVSLPDDYIEAALIDGSGHMRIYHKIIVPMVKPSFATVILTNFFWSWNNYLWPMMVTVQKDHMATMQVAIDRYRTLNDMKWGATMAACTLTALPIVIVYLVLQRQFVESVASSGIKG</sequence>
<organism evidence="9 10">
    <name type="scientific">Blautia producta</name>
    <dbReference type="NCBI Taxonomy" id="33035"/>
    <lineage>
        <taxon>Bacteria</taxon>
        <taxon>Bacillati</taxon>
        <taxon>Bacillota</taxon>
        <taxon>Clostridia</taxon>
        <taxon>Lachnospirales</taxon>
        <taxon>Lachnospiraceae</taxon>
        <taxon>Blautia</taxon>
    </lineage>
</organism>
<dbReference type="Gene3D" id="1.10.3720.10">
    <property type="entry name" value="MetI-like"/>
    <property type="match status" value="1"/>
</dbReference>
<dbReference type="KEGG" id="bpro:PMF13cell1_05561"/>
<keyword evidence="3" id="KW-1003">Cell membrane</keyword>
<evidence type="ECO:0000256" key="6">
    <source>
        <dbReference type="ARBA" id="ARBA00023136"/>
    </source>
</evidence>
<dbReference type="Proteomes" id="UP000289794">
    <property type="component" value="Chromosome"/>
</dbReference>
<name>A0A4P6M8Q9_9FIRM</name>
<dbReference type="RefSeq" id="WP_130182857.1">
    <property type="nucleotide sequence ID" value="NZ_CP035945.1"/>
</dbReference>
<comment type="subcellular location">
    <subcellularLocation>
        <location evidence="1 7">Cell membrane</location>
        <topology evidence="1 7">Multi-pass membrane protein</topology>
    </subcellularLocation>
</comment>
<feature type="transmembrane region" description="Helical" evidence="7">
    <location>
        <begin position="72"/>
        <end position="99"/>
    </location>
</feature>
<evidence type="ECO:0000256" key="4">
    <source>
        <dbReference type="ARBA" id="ARBA00022692"/>
    </source>
</evidence>
<dbReference type="GO" id="GO:0055085">
    <property type="term" value="P:transmembrane transport"/>
    <property type="evidence" value="ECO:0007669"/>
    <property type="project" value="InterPro"/>
</dbReference>
<feature type="domain" description="ABC transmembrane type-1" evidence="8">
    <location>
        <begin position="73"/>
        <end position="263"/>
    </location>
</feature>
<evidence type="ECO:0000259" key="8">
    <source>
        <dbReference type="PROSITE" id="PS50928"/>
    </source>
</evidence>
<feature type="transmembrane region" description="Helical" evidence="7">
    <location>
        <begin position="242"/>
        <end position="263"/>
    </location>
</feature>
<evidence type="ECO:0000256" key="2">
    <source>
        <dbReference type="ARBA" id="ARBA00022448"/>
    </source>
</evidence>
<dbReference type="GO" id="GO:0005886">
    <property type="term" value="C:plasma membrane"/>
    <property type="evidence" value="ECO:0007669"/>
    <property type="project" value="UniProtKB-SubCell"/>
</dbReference>
<dbReference type="InterPro" id="IPR000515">
    <property type="entry name" value="MetI-like"/>
</dbReference>
<feature type="transmembrane region" description="Helical" evidence="7">
    <location>
        <begin position="144"/>
        <end position="166"/>
    </location>
</feature>
<proteinExistence type="inferred from homology"/>
<dbReference type="PANTHER" id="PTHR43744">
    <property type="entry name" value="ABC TRANSPORTER PERMEASE PROTEIN MG189-RELATED-RELATED"/>
    <property type="match status" value="1"/>
</dbReference>
<evidence type="ECO:0000313" key="10">
    <source>
        <dbReference type="Proteomes" id="UP000289794"/>
    </source>
</evidence>
<comment type="similarity">
    <text evidence="7">Belongs to the binding-protein-dependent transport system permease family.</text>
</comment>
<dbReference type="Pfam" id="PF00528">
    <property type="entry name" value="BPD_transp_1"/>
    <property type="match status" value="1"/>
</dbReference>
<keyword evidence="2 7" id="KW-0813">Transport</keyword>
<feature type="transmembrane region" description="Helical" evidence="7">
    <location>
        <begin position="111"/>
        <end position="132"/>
    </location>
</feature>
<accession>A0A4P6M8Q9</accession>
<evidence type="ECO:0000256" key="3">
    <source>
        <dbReference type="ARBA" id="ARBA00022475"/>
    </source>
</evidence>
<feature type="transmembrane region" description="Helical" evidence="7">
    <location>
        <begin position="187"/>
        <end position="206"/>
    </location>
</feature>
<dbReference type="PROSITE" id="PS50928">
    <property type="entry name" value="ABC_TM1"/>
    <property type="match status" value="1"/>
</dbReference>
<dbReference type="SUPFAM" id="SSF161098">
    <property type="entry name" value="MetI-like"/>
    <property type="match status" value="1"/>
</dbReference>
<protein>
    <submittedName>
        <fullName evidence="9">L-arabinose transport system permease protein AraQ</fullName>
    </submittedName>
</protein>
<evidence type="ECO:0000256" key="5">
    <source>
        <dbReference type="ARBA" id="ARBA00022989"/>
    </source>
</evidence>